<comment type="caution">
    <text evidence="1">The sequence shown here is derived from an EMBL/GenBank/DDBJ whole genome shotgun (WGS) entry which is preliminary data.</text>
</comment>
<organism evidence="1 2">
    <name type="scientific">Pangasius djambal</name>
    <dbReference type="NCBI Taxonomy" id="1691987"/>
    <lineage>
        <taxon>Eukaryota</taxon>
        <taxon>Metazoa</taxon>
        <taxon>Chordata</taxon>
        <taxon>Craniata</taxon>
        <taxon>Vertebrata</taxon>
        <taxon>Euteleostomi</taxon>
        <taxon>Actinopterygii</taxon>
        <taxon>Neopterygii</taxon>
        <taxon>Teleostei</taxon>
        <taxon>Ostariophysi</taxon>
        <taxon>Siluriformes</taxon>
        <taxon>Pangasiidae</taxon>
        <taxon>Pangasius</taxon>
    </lineage>
</organism>
<evidence type="ECO:0000313" key="1">
    <source>
        <dbReference type="EMBL" id="MCJ8734924.1"/>
    </source>
</evidence>
<proteinExistence type="predicted"/>
<dbReference type="Proteomes" id="UP000830395">
    <property type="component" value="Chromosome 8"/>
</dbReference>
<keyword evidence="2" id="KW-1185">Reference proteome</keyword>
<gene>
    <name evidence="1" type="ORF">PDJAM_G00240850</name>
</gene>
<accession>A0ACC5YGY2</accession>
<evidence type="ECO:0000313" key="2">
    <source>
        <dbReference type="Proteomes" id="UP000830395"/>
    </source>
</evidence>
<reference evidence="1" key="1">
    <citation type="submission" date="2020-02" db="EMBL/GenBank/DDBJ databases">
        <title>Genome sequencing of the panga catfish, Pangasius djambal.</title>
        <authorList>
            <person name="Wen M."/>
            <person name="Zahm M."/>
            <person name="Roques C."/>
            <person name="Cabau C."/>
            <person name="Klopp C."/>
            <person name="Donnadieu C."/>
            <person name="Jouanno E."/>
            <person name="Avarre J.-C."/>
            <person name="Campet M."/>
            <person name="Ha T."/>
            <person name="Dugue R."/>
            <person name="Lampietro C."/>
            <person name="Louis A."/>
            <person name="Herpin A."/>
            <person name="Echchiki A."/>
            <person name="Berthelot C."/>
            <person name="Parey E."/>
            <person name="Roest-Crollius H."/>
            <person name="Braasch I."/>
            <person name="Postlethwait J.H."/>
            <person name="Bobe J."/>
            <person name="Montfort J."/>
            <person name="Bouchez O."/>
            <person name="Begum T."/>
            <person name="Schartl M."/>
            <person name="Gustiano R."/>
            <person name="Guiguen Y."/>
        </authorList>
    </citation>
    <scope>NUCLEOTIDE SEQUENCE</scope>
    <source>
        <strain evidence="1">Pdj_M5554</strain>
    </source>
</reference>
<dbReference type="EMBL" id="CM040982">
    <property type="protein sequence ID" value="MCJ8734924.1"/>
    <property type="molecule type" value="Genomic_DNA"/>
</dbReference>
<name>A0ACC5YGY2_9TELE</name>
<protein>
    <submittedName>
        <fullName evidence="1">Uncharacterized protein</fullName>
    </submittedName>
</protein>
<sequence>MFPSTQDMGEDDSEELNNHGENDEIQSGERRVAQLQDQTSDTMEADNTKSSLQEMQESTQQCSLNELITASASKDEGDSHHSTGHDTLFEESHEPLLENLEMQMIKHDTMVRRETKEQAGLWVGEVPHMIGSCIWQPFEPTNLGQTREDSVIQNVPNPPRAPDPEVTEYQQQGQGPEPELKEVPEVLSVNVDTPSGSERAAPKEESPILTSLSSATATSQSLTTTVQAVEPEGGDGEPSMTQEEPLSSEELEFEYYDDPASFQKQEGLESQPALPCKTLETSDTDVDVILGKTLIPSFAFLCATVCLIVGFHEPSIFLIMALLVSLCF</sequence>